<organism evidence="1 2">
    <name type="scientific">Sphaerobolus stellatus (strain SS14)</name>
    <dbReference type="NCBI Taxonomy" id="990650"/>
    <lineage>
        <taxon>Eukaryota</taxon>
        <taxon>Fungi</taxon>
        <taxon>Dikarya</taxon>
        <taxon>Basidiomycota</taxon>
        <taxon>Agaricomycotina</taxon>
        <taxon>Agaricomycetes</taxon>
        <taxon>Phallomycetidae</taxon>
        <taxon>Geastrales</taxon>
        <taxon>Sphaerobolaceae</taxon>
        <taxon>Sphaerobolus</taxon>
    </lineage>
</organism>
<dbReference type="HOGENOM" id="CLU_1750845_0_0_1"/>
<accession>A0A0C9UNC1</accession>
<dbReference type="InterPro" id="IPR051026">
    <property type="entry name" value="PI/PC_transfer"/>
</dbReference>
<dbReference type="InterPro" id="IPR036865">
    <property type="entry name" value="CRAL-TRIO_dom_sf"/>
</dbReference>
<dbReference type="Gene3D" id="3.40.525.10">
    <property type="entry name" value="CRAL-TRIO lipid binding domain"/>
    <property type="match status" value="1"/>
</dbReference>
<evidence type="ECO:0000313" key="1">
    <source>
        <dbReference type="EMBL" id="KIJ26790.1"/>
    </source>
</evidence>
<dbReference type="OrthoDB" id="1434354at2759"/>
<dbReference type="Proteomes" id="UP000054279">
    <property type="component" value="Unassembled WGS sequence"/>
</dbReference>
<dbReference type="PANTHER" id="PTHR45657">
    <property type="entry name" value="CRAL-TRIO DOMAIN-CONTAINING PROTEIN YKL091C-RELATED"/>
    <property type="match status" value="1"/>
</dbReference>
<gene>
    <name evidence="1" type="ORF">M422DRAFT_272134</name>
</gene>
<evidence type="ECO:0000313" key="2">
    <source>
        <dbReference type="Proteomes" id="UP000054279"/>
    </source>
</evidence>
<protein>
    <submittedName>
        <fullName evidence="1">Uncharacterized protein</fullName>
    </submittedName>
</protein>
<reference evidence="1 2" key="1">
    <citation type="submission" date="2014-06" db="EMBL/GenBank/DDBJ databases">
        <title>Evolutionary Origins and Diversification of the Mycorrhizal Mutualists.</title>
        <authorList>
            <consortium name="DOE Joint Genome Institute"/>
            <consortium name="Mycorrhizal Genomics Consortium"/>
            <person name="Kohler A."/>
            <person name="Kuo A."/>
            <person name="Nagy L.G."/>
            <person name="Floudas D."/>
            <person name="Copeland A."/>
            <person name="Barry K.W."/>
            <person name="Cichocki N."/>
            <person name="Veneault-Fourrey C."/>
            <person name="LaButti K."/>
            <person name="Lindquist E.A."/>
            <person name="Lipzen A."/>
            <person name="Lundell T."/>
            <person name="Morin E."/>
            <person name="Murat C."/>
            <person name="Riley R."/>
            <person name="Ohm R."/>
            <person name="Sun H."/>
            <person name="Tunlid A."/>
            <person name="Henrissat B."/>
            <person name="Grigoriev I.V."/>
            <person name="Hibbett D.S."/>
            <person name="Martin F."/>
        </authorList>
    </citation>
    <scope>NUCLEOTIDE SEQUENCE [LARGE SCALE GENOMIC DNA]</scope>
    <source>
        <strain evidence="1 2">SS14</strain>
    </source>
</reference>
<dbReference type="SUPFAM" id="SSF52087">
    <property type="entry name" value="CRAL/TRIO domain"/>
    <property type="match status" value="1"/>
</dbReference>
<name>A0A0C9UNC1_SPHS4</name>
<proteinExistence type="predicted"/>
<dbReference type="EMBL" id="KN837357">
    <property type="protein sequence ID" value="KIJ26790.1"/>
    <property type="molecule type" value="Genomic_DNA"/>
</dbReference>
<dbReference type="PANTHER" id="PTHR45657:SF1">
    <property type="entry name" value="CRAL-TRIO DOMAIN-CONTAINING PROTEIN YKL091C-RELATED"/>
    <property type="match status" value="1"/>
</dbReference>
<dbReference type="AlphaFoldDB" id="A0A0C9UNC1"/>
<keyword evidence="2" id="KW-1185">Reference proteome</keyword>
<sequence length="149" mass="16716">MFFGMVRGAGTANRVRDDYSTNLLRKPCALVAPSDFFKRSQWGVGRRCAKRFGNVTIQLCSGLALPLTPMLDIKASYSITMQGRQLKHLVQEYEKLLTQRLPACSAKVGYHVETSCTVLVRNNVGLGQFYKVKVYVLAASRIGQDYYPE</sequence>